<evidence type="ECO:0000313" key="6">
    <source>
        <dbReference type="Proteomes" id="UP000294721"/>
    </source>
</evidence>
<sequence length="366" mass="40131">MRKLLSALLLGASALAAAQSTEQSYILVGSYTDEVHTDGIYTLSFNPQNGALKRVGNTQNVRNPSYLAWSKNRDFLYAVNENSSQNDEVSAFRFDKRNGSLSFINRQPVNGSAACYVAVDHSGRHLAVANYSSGNVSLYDLEAQGGISPPRQSLTLPNLGRQPHAHTTVFGPRNDLMLVTDLGNDRIYQYRFDAGAMQPLQADPRVYRLGEGEGPRHLVFSQDERFVYVLNEWAGNIAVFHFENNTLVHKQTVVSTDILPPGERNKGSAAIKISPDGRHLYASNRGSTNNIAIFKIAADGLLSKVGEQATDAHPRDFLIDKSGRWLLVASRDGNSVKVYRVNTHTGLLADAGQSVSLPKPVMLLAY</sequence>
<proteinExistence type="inferred from homology"/>
<feature type="chain" id="PRO_5042033968" evidence="3">
    <location>
        <begin position="19"/>
        <end position="366"/>
    </location>
</feature>
<protein>
    <submittedName>
        <fullName evidence="4">6-phosphogluconolactonase</fullName>
    </submittedName>
    <submittedName>
        <fullName evidence="5">Lactonase family protein</fullName>
    </submittedName>
</protein>
<dbReference type="Gene3D" id="2.130.10.10">
    <property type="entry name" value="YVTN repeat-like/Quinoprotein amine dehydrogenase"/>
    <property type="match status" value="1"/>
</dbReference>
<dbReference type="KEGG" id="usu:LVJ78_00735"/>
<comment type="similarity">
    <text evidence="1">Belongs to the cycloisomerase 2 family.</text>
</comment>
<organism evidence="5 7">
    <name type="scientific">Uruburuella suis</name>
    <dbReference type="NCBI Taxonomy" id="252130"/>
    <lineage>
        <taxon>Bacteria</taxon>
        <taxon>Pseudomonadati</taxon>
        <taxon>Pseudomonadota</taxon>
        <taxon>Betaproteobacteria</taxon>
        <taxon>Neisseriales</taxon>
        <taxon>Neisseriaceae</taxon>
        <taxon>Uruburuella</taxon>
    </lineage>
</organism>
<evidence type="ECO:0000256" key="1">
    <source>
        <dbReference type="ARBA" id="ARBA00005564"/>
    </source>
</evidence>
<keyword evidence="2" id="KW-0313">Glucose metabolism</keyword>
<dbReference type="InterPro" id="IPR050282">
    <property type="entry name" value="Cycloisomerase_2"/>
</dbReference>
<keyword evidence="6" id="KW-1185">Reference proteome</keyword>
<dbReference type="PANTHER" id="PTHR30344">
    <property type="entry name" value="6-PHOSPHOGLUCONOLACTONASE-RELATED"/>
    <property type="match status" value="1"/>
</dbReference>
<dbReference type="GO" id="GO:0006006">
    <property type="term" value="P:glucose metabolic process"/>
    <property type="evidence" value="ECO:0007669"/>
    <property type="project" value="UniProtKB-KW"/>
</dbReference>
<reference evidence="5" key="2">
    <citation type="submission" date="2021-12" db="EMBL/GenBank/DDBJ databases">
        <authorList>
            <person name="Veyrier F.J."/>
        </authorList>
    </citation>
    <scope>NUCLEOTIDE SEQUENCE</scope>
    <source>
        <strain evidence="5">1258/02</strain>
    </source>
</reference>
<evidence type="ECO:0000313" key="7">
    <source>
        <dbReference type="Proteomes" id="UP000829756"/>
    </source>
</evidence>
<name>A0AAE9GTT4_9NEIS</name>
<dbReference type="PANTHER" id="PTHR30344:SF1">
    <property type="entry name" value="6-PHOSPHOGLUCONOLACTONASE"/>
    <property type="match status" value="1"/>
</dbReference>
<dbReference type="SUPFAM" id="SSF51004">
    <property type="entry name" value="C-terminal (heme d1) domain of cytochrome cd1-nitrite reductase"/>
    <property type="match status" value="1"/>
</dbReference>
<accession>A0AAE9GTT4</accession>
<feature type="signal peptide" evidence="3">
    <location>
        <begin position="1"/>
        <end position="18"/>
    </location>
</feature>
<reference evidence="5" key="3">
    <citation type="journal article" date="2022" name="Res Sq">
        <title>Evolution of multicellular longitudinally dividing oral cavity symbionts (Neisseriaceae).</title>
        <authorList>
            <person name="Nyongesa S."/>
            <person name="Weber P."/>
            <person name="Bernet E."/>
            <person name="Pullido F."/>
            <person name="Nieckarz M."/>
            <person name="Delaby M."/>
            <person name="Nieves C."/>
            <person name="Viehboeck T."/>
            <person name="Krause N."/>
            <person name="Rivera-Millot A."/>
            <person name="Nakamura A."/>
            <person name="Vischer N."/>
            <person name="VanNieuwenhze M."/>
            <person name="Brun Y."/>
            <person name="Cava F."/>
            <person name="Bulgheresi S."/>
            <person name="Veyrier F."/>
        </authorList>
    </citation>
    <scope>NUCLEOTIDE SEQUENCE</scope>
    <source>
        <strain evidence="5">1258/02</strain>
    </source>
</reference>
<dbReference type="InterPro" id="IPR019405">
    <property type="entry name" value="Lactonase_7-beta_prop"/>
</dbReference>
<dbReference type="InterPro" id="IPR015943">
    <property type="entry name" value="WD40/YVTN_repeat-like_dom_sf"/>
</dbReference>
<evidence type="ECO:0000256" key="2">
    <source>
        <dbReference type="ARBA" id="ARBA00022526"/>
    </source>
</evidence>
<evidence type="ECO:0000313" key="4">
    <source>
        <dbReference type="EMBL" id="TCP06514.1"/>
    </source>
</evidence>
<evidence type="ECO:0000313" key="5">
    <source>
        <dbReference type="EMBL" id="UOO79597.1"/>
    </source>
</evidence>
<evidence type="ECO:0000256" key="3">
    <source>
        <dbReference type="SAM" id="SignalP"/>
    </source>
</evidence>
<dbReference type="Proteomes" id="UP000294721">
    <property type="component" value="Unassembled WGS sequence"/>
</dbReference>
<gene>
    <name evidence="4" type="ORF">EV680_11169</name>
    <name evidence="5" type="ORF">LVJ78_00735</name>
</gene>
<dbReference type="EMBL" id="CP091507">
    <property type="protein sequence ID" value="UOO79597.1"/>
    <property type="molecule type" value="Genomic_DNA"/>
</dbReference>
<dbReference type="Pfam" id="PF10282">
    <property type="entry name" value="Lactonase"/>
    <property type="match status" value="1"/>
</dbReference>
<keyword evidence="3" id="KW-0732">Signal</keyword>
<dbReference type="InterPro" id="IPR011048">
    <property type="entry name" value="Haem_d1_sf"/>
</dbReference>
<dbReference type="AlphaFoldDB" id="A0AAE9GTT4"/>
<dbReference type="EMBL" id="SLXE01000011">
    <property type="protein sequence ID" value="TCP06514.1"/>
    <property type="molecule type" value="Genomic_DNA"/>
</dbReference>
<keyword evidence="2" id="KW-0119">Carbohydrate metabolism</keyword>
<dbReference type="GO" id="GO:0017057">
    <property type="term" value="F:6-phosphogluconolactonase activity"/>
    <property type="evidence" value="ECO:0007669"/>
    <property type="project" value="TreeGrafter"/>
</dbReference>
<dbReference type="Proteomes" id="UP000829756">
    <property type="component" value="Chromosome"/>
</dbReference>
<dbReference type="RefSeq" id="WP_132953756.1">
    <property type="nucleotide sequence ID" value="NZ_CALJUB010000153.1"/>
</dbReference>
<reference evidence="4 6" key="1">
    <citation type="submission" date="2019-03" db="EMBL/GenBank/DDBJ databases">
        <title>Genomic Encyclopedia of Type Strains, Phase IV (KMG-IV): sequencing the most valuable type-strain genomes for metagenomic binning, comparative biology and taxonomic classification.</title>
        <authorList>
            <person name="Goeker M."/>
        </authorList>
    </citation>
    <scope>NUCLEOTIDE SEQUENCE [LARGE SCALE GENOMIC DNA]</scope>
    <source>
        <strain evidence="4 6">DSM 17474</strain>
    </source>
</reference>